<keyword evidence="1" id="KW-0812">Transmembrane</keyword>
<dbReference type="Pfam" id="PF06166">
    <property type="entry name" value="DUF979"/>
    <property type="match status" value="1"/>
</dbReference>
<dbReference type="RefSeq" id="WP_161072571.1">
    <property type="nucleotide sequence ID" value="NZ_CP086370.1"/>
</dbReference>
<feature type="transmembrane region" description="Helical" evidence="1">
    <location>
        <begin position="58"/>
        <end position="77"/>
    </location>
</feature>
<protein>
    <submittedName>
        <fullName evidence="2">DUF979 family protein</fullName>
    </submittedName>
</protein>
<sequence length="318" mass="33599">MIFKLEYFYLLLGAVLALIALLTLADRSNPRRHTTALFWALYAAIYLAGEALPEATAGAIMITMALLAGFGGVRMGAPNNLPESERRSSAQRLGNKLFVPALIIPGVTMACATLLKDVKLGGLFLFEQKHLTLAALGCASVIAVAVACVMLRATPLQAAREQRRLVDAMGWAIVLPHMLAVLGLLFTEAGVGKAVAHVSTSYINMDYKLVAVAVYCGGMALFTIVMGNGFAAFPVMAGGVGIPVLVNVYGANPAVMAAIGMFSGYCGTLMTPMAANFNIVPAALLDLHDKHAVIKAQIPTALPLLGANILLLYFLMNY</sequence>
<evidence type="ECO:0000256" key="1">
    <source>
        <dbReference type="SAM" id="Phobius"/>
    </source>
</evidence>
<feature type="transmembrane region" description="Helical" evidence="1">
    <location>
        <begin position="298"/>
        <end position="316"/>
    </location>
</feature>
<name>A0A7X4KMV6_9BURK</name>
<keyword evidence="1" id="KW-0472">Membrane</keyword>
<feature type="transmembrane region" description="Helical" evidence="1">
    <location>
        <begin position="165"/>
        <end position="187"/>
    </location>
</feature>
<dbReference type="AlphaFoldDB" id="A0A7X4KMV6"/>
<accession>A0A7X4KMV6</accession>
<keyword evidence="1" id="KW-1133">Transmembrane helix</keyword>
<dbReference type="EMBL" id="WWCU01000012">
    <property type="protein sequence ID" value="MYN08245.1"/>
    <property type="molecule type" value="Genomic_DNA"/>
</dbReference>
<feature type="transmembrane region" description="Helical" evidence="1">
    <location>
        <begin position="207"/>
        <end position="225"/>
    </location>
</feature>
<comment type="caution">
    <text evidence="2">The sequence shown here is derived from an EMBL/GenBank/DDBJ whole genome shotgun (WGS) entry which is preliminary data.</text>
</comment>
<dbReference type="Proteomes" id="UP000450676">
    <property type="component" value="Unassembled WGS sequence"/>
</dbReference>
<organism evidence="2 3">
    <name type="scientific">Pseudoduganella aquatica</name>
    <dbReference type="NCBI Taxonomy" id="2660641"/>
    <lineage>
        <taxon>Bacteria</taxon>
        <taxon>Pseudomonadati</taxon>
        <taxon>Pseudomonadota</taxon>
        <taxon>Betaproteobacteria</taxon>
        <taxon>Burkholderiales</taxon>
        <taxon>Oxalobacteraceae</taxon>
        <taxon>Telluria group</taxon>
        <taxon>Pseudoduganella</taxon>
    </lineage>
</organism>
<gene>
    <name evidence="2" type="ORF">GTP77_12965</name>
</gene>
<evidence type="ECO:0000313" key="3">
    <source>
        <dbReference type="Proteomes" id="UP000450676"/>
    </source>
</evidence>
<feature type="transmembrane region" description="Helical" evidence="1">
    <location>
        <begin position="6"/>
        <end position="24"/>
    </location>
</feature>
<evidence type="ECO:0000313" key="2">
    <source>
        <dbReference type="EMBL" id="MYN08245.1"/>
    </source>
</evidence>
<dbReference type="InterPro" id="IPR009323">
    <property type="entry name" value="DUF979"/>
</dbReference>
<feature type="transmembrane region" description="Helical" evidence="1">
    <location>
        <begin position="97"/>
        <end position="115"/>
    </location>
</feature>
<reference evidence="2 3" key="1">
    <citation type="submission" date="2019-12" db="EMBL/GenBank/DDBJ databases">
        <title>Novel species isolated from a subtropical stream in China.</title>
        <authorList>
            <person name="Lu H."/>
        </authorList>
    </citation>
    <scope>NUCLEOTIDE SEQUENCE [LARGE SCALE GENOMIC DNA]</scope>
    <source>
        <strain evidence="2 3">FT127W</strain>
    </source>
</reference>
<keyword evidence="3" id="KW-1185">Reference proteome</keyword>
<feature type="transmembrane region" description="Helical" evidence="1">
    <location>
        <begin position="131"/>
        <end position="153"/>
    </location>
</feature>
<proteinExistence type="predicted"/>